<sequence>MIKKEYKLALIKLVKFIVILLVTDFVLGAISKQLFFSQETGKYARSMHAINETNAKVLVLGSSHAHRHYVPEVFEKELNTSSYNAGAEGQQLLYHAALQKMILKRTTPDLIILNIDEDFLYTSKEAYDRLNDLHPYYANHRRELKPILGLQSKLIDFKLFFKSYQTNSTIVHAIRYYASPQIDYKGYRPLFGKVKPSNNIDQVIHNEEDKKIDQNFVKVLRDMIATAKNKKVNLIFVTSPTLQYVDNSKNISFTMIQEIAKKENIPFVDFFNSKQFVSQYELFHDTSHLNNDGAELFTKLLADKIKRMKWDNN</sequence>
<proteinExistence type="predicted"/>
<reference evidence="2 3" key="1">
    <citation type="submission" date="2014-04" db="EMBL/GenBank/DDBJ databases">
        <title>Aquimarina sp. 22II-S11-z7 Genome Sequencing.</title>
        <authorList>
            <person name="Lai Q."/>
        </authorList>
    </citation>
    <scope>NUCLEOTIDE SEQUENCE [LARGE SCALE GENOMIC DNA]</scope>
    <source>
        <strain evidence="2 3">22II-S11-z7</strain>
    </source>
</reference>
<dbReference type="eggNOG" id="COG2755">
    <property type="taxonomic scope" value="Bacteria"/>
</dbReference>
<organism evidence="2 3">
    <name type="scientific">Aquimarina atlantica</name>
    <dbReference type="NCBI Taxonomy" id="1317122"/>
    <lineage>
        <taxon>Bacteria</taxon>
        <taxon>Pseudomonadati</taxon>
        <taxon>Bacteroidota</taxon>
        <taxon>Flavobacteriia</taxon>
        <taxon>Flavobacteriales</taxon>
        <taxon>Flavobacteriaceae</taxon>
        <taxon>Aquimarina</taxon>
    </lineage>
</organism>
<gene>
    <name evidence="2" type="ORF">ATO12_00660</name>
</gene>
<keyword evidence="1" id="KW-0812">Transmembrane</keyword>
<name>A0A023BZA3_9FLAO</name>
<dbReference type="Gene3D" id="3.40.50.1110">
    <property type="entry name" value="SGNH hydrolase"/>
    <property type="match status" value="1"/>
</dbReference>
<comment type="caution">
    <text evidence="2">The sequence shown here is derived from an EMBL/GenBank/DDBJ whole genome shotgun (WGS) entry which is preliminary data.</text>
</comment>
<dbReference type="SUPFAM" id="SSF52266">
    <property type="entry name" value="SGNH hydrolase"/>
    <property type="match status" value="1"/>
</dbReference>
<evidence type="ECO:0000256" key="1">
    <source>
        <dbReference type="SAM" id="Phobius"/>
    </source>
</evidence>
<keyword evidence="1" id="KW-0472">Membrane</keyword>
<evidence type="ECO:0000313" key="2">
    <source>
        <dbReference type="EMBL" id="EZH75320.1"/>
    </source>
</evidence>
<feature type="transmembrane region" description="Helical" evidence="1">
    <location>
        <begin position="12"/>
        <end position="30"/>
    </location>
</feature>
<keyword evidence="1" id="KW-1133">Transmembrane helix</keyword>
<dbReference type="Proteomes" id="UP000023541">
    <property type="component" value="Unassembled WGS sequence"/>
</dbReference>
<dbReference type="InterPro" id="IPR036514">
    <property type="entry name" value="SGNH_hydro_sf"/>
</dbReference>
<accession>A0A023BZA3</accession>
<dbReference type="AlphaFoldDB" id="A0A023BZA3"/>
<dbReference type="RefSeq" id="WP_034237702.1">
    <property type="nucleotide sequence ID" value="NZ_AQRA01000001.1"/>
</dbReference>
<keyword evidence="3" id="KW-1185">Reference proteome</keyword>
<dbReference type="STRING" id="1317122.ATO12_00660"/>
<dbReference type="GO" id="GO:0016788">
    <property type="term" value="F:hydrolase activity, acting on ester bonds"/>
    <property type="evidence" value="ECO:0007669"/>
    <property type="project" value="UniProtKB-ARBA"/>
</dbReference>
<protein>
    <submittedName>
        <fullName evidence="2">Uncharacterized protein</fullName>
    </submittedName>
</protein>
<dbReference type="EMBL" id="AQRA01000001">
    <property type="protein sequence ID" value="EZH75320.1"/>
    <property type="molecule type" value="Genomic_DNA"/>
</dbReference>
<dbReference type="OrthoDB" id="869432at2"/>
<evidence type="ECO:0000313" key="3">
    <source>
        <dbReference type="Proteomes" id="UP000023541"/>
    </source>
</evidence>